<keyword evidence="8" id="KW-1185">Reference proteome</keyword>
<dbReference type="Pfam" id="PF13440">
    <property type="entry name" value="Polysacc_synt_3"/>
    <property type="match status" value="1"/>
</dbReference>
<keyword evidence="5 6" id="KW-0472">Membrane</keyword>
<feature type="transmembrane region" description="Helical" evidence="6">
    <location>
        <begin position="149"/>
        <end position="168"/>
    </location>
</feature>
<evidence type="ECO:0000256" key="3">
    <source>
        <dbReference type="ARBA" id="ARBA00022692"/>
    </source>
</evidence>
<evidence type="ECO:0000256" key="5">
    <source>
        <dbReference type="ARBA" id="ARBA00023136"/>
    </source>
</evidence>
<gene>
    <name evidence="7" type="ORF">HMPREF9944_01315</name>
</gene>
<accession>H1HMH8</accession>
<evidence type="ECO:0000256" key="2">
    <source>
        <dbReference type="ARBA" id="ARBA00022475"/>
    </source>
</evidence>
<dbReference type="EMBL" id="AGEK01000025">
    <property type="protein sequence ID" value="EHO70696.1"/>
    <property type="molecule type" value="Genomic_DNA"/>
</dbReference>
<dbReference type="HOGENOM" id="CLU_043124_0_0_10"/>
<feature type="transmembrane region" description="Helical" evidence="6">
    <location>
        <begin position="385"/>
        <end position="411"/>
    </location>
</feature>
<dbReference type="InterPro" id="IPR050833">
    <property type="entry name" value="Poly_Biosynth_Transport"/>
</dbReference>
<keyword evidence="3 6" id="KW-0812">Transmembrane</keyword>
<dbReference type="STRING" id="999422.HMPREF9944_01315"/>
<feature type="transmembrane region" description="Helical" evidence="6">
    <location>
        <begin position="291"/>
        <end position="314"/>
    </location>
</feature>
<evidence type="ECO:0000313" key="7">
    <source>
        <dbReference type="EMBL" id="EHO70696.1"/>
    </source>
</evidence>
<evidence type="ECO:0000256" key="6">
    <source>
        <dbReference type="SAM" id="Phobius"/>
    </source>
</evidence>
<dbReference type="PANTHER" id="PTHR30250:SF11">
    <property type="entry name" value="O-ANTIGEN TRANSPORTER-RELATED"/>
    <property type="match status" value="1"/>
</dbReference>
<dbReference type="GO" id="GO:0005886">
    <property type="term" value="C:plasma membrane"/>
    <property type="evidence" value="ECO:0007669"/>
    <property type="project" value="UniProtKB-SubCell"/>
</dbReference>
<evidence type="ECO:0000256" key="4">
    <source>
        <dbReference type="ARBA" id="ARBA00022989"/>
    </source>
</evidence>
<feature type="transmembrane region" description="Helical" evidence="6">
    <location>
        <begin position="84"/>
        <end position="104"/>
    </location>
</feature>
<feature type="transmembrane region" description="Helical" evidence="6">
    <location>
        <begin position="261"/>
        <end position="279"/>
    </location>
</feature>
<dbReference type="OrthoDB" id="1224790at2"/>
<feature type="transmembrane region" description="Helical" evidence="6">
    <location>
        <begin position="216"/>
        <end position="241"/>
    </location>
</feature>
<name>H1HMH8_9BACT</name>
<feature type="transmembrane region" description="Helical" evidence="6">
    <location>
        <begin position="329"/>
        <end position="346"/>
    </location>
</feature>
<organism evidence="7 8">
    <name type="scientific">Segatella maculosa OT 289</name>
    <dbReference type="NCBI Taxonomy" id="999422"/>
    <lineage>
        <taxon>Bacteria</taxon>
        <taxon>Pseudomonadati</taxon>
        <taxon>Bacteroidota</taxon>
        <taxon>Bacteroidia</taxon>
        <taxon>Bacteroidales</taxon>
        <taxon>Prevotellaceae</taxon>
        <taxon>Segatella</taxon>
    </lineage>
</organism>
<feature type="transmembrane region" description="Helical" evidence="6">
    <location>
        <begin position="358"/>
        <end position="379"/>
    </location>
</feature>
<dbReference type="AlphaFoldDB" id="H1HMH8"/>
<comment type="caution">
    <text evidence="7">The sequence shown here is derived from an EMBL/GenBank/DDBJ whole genome shotgun (WGS) entry which is preliminary data.</text>
</comment>
<evidence type="ECO:0008006" key="9">
    <source>
        <dbReference type="Google" id="ProtNLM"/>
    </source>
</evidence>
<feature type="transmembrane region" description="Helical" evidence="6">
    <location>
        <begin position="174"/>
        <end position="196"/>
    </location>
</feature>
<sequence>MGGAFWSFTGTAAGKLCVLIAGIACARILGKELFGQFGMIRSTINIFIVLGASGIGVTATKFISQLRQTETSRVLAISRQTYRFAIATGLVIATGCFVFAKQIASYGLHEESLTGEIEIASLLLFFSILYGVQNGILSGMEAFKTIAKNTLIGSILESVFMIVGALLWGLDGAILGFGIGVIGLYVANKIAIRQLFSSYENSQNTKVASQTDYRLLLNYSIPATLSALTVTPAFWCIRTILVKQNGYDSLALFEAADQWKVMMLFIPTAISQIVLPILSSTLGDSRKFRRILYANILIITAVSLVIVAVVLLFGEPIMHLYGRGFTDKMPLFYLAVSTLFSAYSNIIEMSVYSKDKMWSCFFLNLLWAIVMIGSASWLVDKGLSATGIALAVLIAYIVKSVCLTIYLTYLVKND</sequence>
<reference evidence="7 8" key="1">
    <citation type="submission" date="2011-12" db="EMBL/GenBank/DDBJ databases">
        <title>The Genome Sequence of Prevotella maculosa OT 289.</title>
        <authorList>
            <consortium name="The Broad Institute Genome Sequencing Platform"/>
            <person name="Earl A."/>
            <person name="Ward D."/>
            <person name="Feldgarden M."/>
            <person name="Gevers D."/>
            <person name="Izard J."/>
            <person name="Blanton J.M."/>
            <person name="Mathney J."/>
            <person name="Tanner A.C."/>
            <person name="Dewhirst F.E."/>
            <person name="Young S.K."/>
            <person name="Zeng Q."/>
            <person name="Gargeya S."/>
            <person name="Fitzgerald M."/>
            <person name="Haas B."/>
            <person name="Abouelleil A."/>
            <person name="Alvarado L."/>
            <person name="Arachchi H.M."/>
            <person name="Berlin A."/>
            <person name="Chapman S.B."/>
            <person name="Gearin G."/>
            <person name="Goldberg J."/>
            <person name="Griggs A."/>
            <person name="Gujja S."/>
            <person name="Hansen M."/>
            <person name="Heiman D."/>
            <person name="Howarth C."/>
            <person name="Larimer J."/>
            <person name="Lui A."/>
            <person name="MacDonald P.J.P."/>
            <person name="McCowen C."/>
            <person name="Montmayeur A."/>
            <person name="Murphy C."/>
            <person name="Neiman D."/>
            <person name="Pearson M."/>
            <person name="Priest M."/>
            <person name="Roberts A."/>
            <person name="Saif S."/>
            <person name="Shea T."/>
            <person name="Sisk P."/>
            <person name="Stolte C."/>
            <person name="Sykes S."/>
            <person name="Wortman J."/>
            <person name="Nusbaum C."/>
            <person name="Birren B."/>
        </authorList>
    </citation>
    <scope>NUCLEOTIDE SEQUENCE [LARGE SCALE GENOMIC DNA]</scope>
    <source>
        <strain evidence="7 8">OT 289</strain>
    </source>
</reference>
<proteinExistence type="predicted"/>
<dbReference type="PANTHER" id="PTHR30250">
    <property type="entry name" value="PST FAMILY PREDICTED COLANIC ACID TRANSPORTER"/>
    <property type="match status" value="1"/>
</dbReference>
<evidence type="ECO:0000313" key="8">
    <source>
        <dbReference type="Proteomes" id="UP000003167"/>
    </source>
</evidence>
<keyword evidence="4 6" id="KW-1133">Transmembrane helix</keyword>
<comment type="subcellular location">
    <subcellularLocation>
        <location evidence="1">Cell membrane</location>
        <topology evidence="1">Multi-pass membrane protein</topology>
    </subcellularLocation>
</comment>
<evidence type="ECO:0000256" key="1">
    <source>
        <dbReference type="ARBA" id="ARBA00004651"/>
    </source>
</evidence>
<dbReference type="Proteomes" id="UP000003167">
    <property type="component" value="Unassembled WGS sequence"/>
</dbReference>
<feature type="transmembrane region" description="Helical" evidence="6">
    <location>
        <begin position="119"/>
        <end position="137"/>
    </location>
</feature>
<feature type="transmembrane region" description="Helical" evidence="6">
    <location>
        <begin position="42"/>
        <end position="63"/>
    </location>
</feature>
<keyword evidence="2" id="KW-1003">Cell membrane</keyword>
<dbReference type="PATRIC" id="fig|999422.3.peg.1363"/>
<feature type="transmembrane region" description="Helical" evidence="6">
    <location>
        <begin position="12"/>
        <end position="30"/>
    </location>
</feature>
<protein>
    <recommendedName>
        <fullName evidence="9">Polysaccharide biosynthesis protein C-terminal domain-containing protein</fullName>
    </recommendedName>
</protein>